<evidence type="ECO:0000313" key="1">
    <source>
        <dbReference type="EMBL" id="PKI45841.1"/>
    </source>
</evidence>
<name>A0A2I0IPA9_PUNGR</name>
<proteinExistence type="predicted"/>
<gene>
    <name evidence="1" type="ORF">CRG98_033762</name>
</gene>
<protein>
    <submittedName>
        <fullName evidence="1">Uncharacterized protein</fullName>
    </submittedName>
</protein>
<sequence>MVGRIIIRIVESYDFTIQGQGYDSDSNGWIGNGLIGMESRFGSVNRGIGPTRTIPQFGPKPAKLGGPFTMSGRISVLPLLFSARELHTTAHLMILIFSPNWRRTRST</sequence>
<comment type="caution">
    <text evidence="1">The sequence shown here is derived from an EMBL/GenBank/DDBJ whole genome shotgun (WGS) entry which is preliminary data.</text>
</comment>
<accession>A0A2I0IPA9</accession>
<reference evidence="1 2" key="1">
    <citation type="submission" date="2017-11" db="EMBL/GenBank/DDBJ databases">
        <title>De-novo sequencing of pomegranate (Punica granatum L.) genome.</title>
        <authorList>
            <person name="Akparov Z."/>
            <person name="Amiraslanov A."/>
            <person name="Hajiyeva S."/>
            <person name="Abbasov M."/>
            <person name="Kaur K."/>
            <person name="Hamwieh A."/>
            <person name="Solovyev V."/>
            <person name="Salamov A."/>
            <person name="Braich B."/>
            <person name="Kosarev P."/>
            <person name="Mahmoud A."/>
            <person name="Hajiyev E."/>
            <person name="Babayeva S."/>
            <person name="Izzatullayeva V."/>
            <person name="Mammadov A."/>
            <person name="Mammadov A."/>
            <person name="Sharifova S."/>
            <person name="Ojaghi J."/>
            <person name="Eynullazada K."/>
            <person name="Bayramov B."/>
            <person name="Abdulazimova A."/>
            <person name="Shahmuradov I."/>
        </authorList>
    </citation>
    <scope>NUCLEOTIDE SEQUENCE [LARGE SCALE GENOMIC DNA]</scope>
    <source>
        <strain evidence="2">cv. AG2017</strain>
        <tissue evidence="1">Leaf</tissue>
    </source>
</reference>
<evidence type="ECO:0000313" key="2">
    <source>
        <dbReference type="Proteomes" id="UP000233551"/>
    </source>
</evidence>
<organism evidence="1 2">
    <name type="scientific">Punica granatum</name>
    <name type="common">Pomegranate</name>
    <dbReference type="NCBI Taxonomy" id="22663"/>
    <lineage>
        <taxon>Eukaryota</taxon>
        <taxon>Viridiplantae</taxon>
        <taxon>Streptophyta</taxon>
        <taxon>Embryophyta</taxon>
        <taxon>Tracheophyta</taxon>
        <taxon>Spermatophyta</taxon>
        <taxon>Magnoliopsida</taxon>
        <taxon>eudicotyledons</taxon>
        <taxon>Gunneridae</taxon>
        <taxon>Pentapetalae</taxon>
        <taxon>rosids</taxon>
        <taxon>malvids</taxon>
        <taxon>Myrtales</taxon>
        <taxon>Lythraceae</taxon>
        <taxon>Punica</taxon>
    </lineage>
</organism>
<dbReference type="EMBL" id="PGOL01002696">
    <property type="protein sequence ID" value="PKI45841.1"/>
    <property type="molecule type" value="Genomic_DNA"/>
</dbReference>
<keyword evidence="2" id="KW-1185">Reference proteome</keyword>
<dbReference type="AlphaFoldDB" id="A0A2I0IPA9"/>
<dbReference type="Proteomes" id="UP000233551">
    <property type="component" value="Unassembled WGS sequence"/>
</dbReference>